<keyword evidence="1" id="KW-0812">Transmembrane</keyword>
<protein>
    <submittedName>
        <fullName evidence="2">Uncharacterized protein</fullName>
    </submittedName>
</protein>
<comment type="caution">
    <text evidence="2">The sequence shown here is derived from an EMBL/GenBank/DDBJ whole genome shotgun (WGS) entry which is preliminary data.</text>
</comment>
<keyword evidence="3" id="KW-1185">Reference proteome</keyword>
<accession>A0AAN7U3Z3</accession>
<evidence type="ECO:0000313" key="3">
    <source>
        <dbReference type="Proteomes" id="UP001344447"/>
    </source>
</evidence>
<reference evidence="2 3" key="1">
    <citation type="submission" date="2023-11" db="EMBL/GenBank/DDBJ databases">
        <title>Dfirmibasis_genome.</title>
        <authorList>
            <person name="Edelbroek B."/>
            <person name="Kjellin J."/>
            <person name="Jerlstrom-Hultqvist J."/>
            <person name="Soderbom F."/>
        </authorList>
    </citation>
    <scope>NUCLEOTIDE SEQUENCE [LARGE SCALE GENOMIC DNA]</scope>
    <source>
        <strain evidence="2 3">TNS-C-14</strain>
    </source>
</reference>
<gene>
    <name evidence="2" type="ORF">RB653_000835</name>
</gene>
<evidence type="ECO:0000313" key="2">
    <source>
        <dbReference type="EMBL" id="KAK5580811.1"/>
    </source>
</evidence>
<dbReference type="Proteomes" id="UP001344447">
    <property type="component" value="Unassembled WGS sequence"/>
</dbReference>
<evidence type="ECO:0000256" key="1">
    <source>
        <dbReference type="SAM" id="Phobius"/>
    </source>
</evidence>
<feature type="transmembrane region" description="Helical" evidence="1">
    <location>
        <begin position="76"/>
        <end position="100"/>
    </location>
</feature>
<dbReference type="EMBL" id="JAVFKY010000002">
    <property type="protein sequence ID" value="KAK5580811.1"/>
    <property type="molecule type" value="Genomic_DNA"/>
</dbReference>
<organism evidence="2 3">
    <name type="scientific">Dictyostelium firmibasis</name>
    <dbReference type="NCBI Taxonomy" id="79012"/>
    <lineage>
        <taxon>Eukaryota</taxon>
        <taxon>Amoebozoa</taxon>
        <taxon>Evosea</taxon>
        <taxon>Eumycetozoa</taxon>
        <taxon>Dictyostelia</taxon>
        <taxon>Dictyosteliales</taxon>
        <taxon>Dictyosteliaceae</taxon>
        <taxon>Dictyostelium</taxon>
    </lineage>
</organism>
<name>A0AAN7U3Z3_9MYCE</name>
<keyword evidence="1" id="KW-1133">Transmembrane helix</keyword>
<proteinExistence type="predicted"/>
<keyword evidence="1" id="KW-0472">Membrane</keyword>
<feature type="transmembrane region" description="Helical" evidence="1">
    <location>
        <begin position="50"/>
        <end position="70"/>
    </location>
</feature>
<dbReference type="AlphaFoldDB" id="A0AAN7U3Z3"/>
<sequence length="185" mass="21297">MNKLEFKIIYRDGKYWFDDQFPNKLNGVITPQEYSMIINGLHSRLKSVSAFVYLLFILVSCLLFLCRLFKLNFVHFLAIVIVTSVVDLVLIIYCITFVAYNSGKYRKFIKSLNDQFQSRSVSFSSPRILFKFRIHYPNATVGDIKNNDGDDNFIGDNINIISINNDSNNNNVSETSPLLNKKSVV</sequence>